<dbReference type="GO" id="GO:0016042">
    <property type="term" value="P:lipid catabolic process"/>
    <property type="evidence" value="ECO:0007669"/>
    <property type="project" value="UniProtKB-KW"/>
</dbReference>
<dbReference type="AlphaFoldDB" id="A0A7W7U6I3"/>
<feature type="chain" id="PRO_5038822967" description="phospholipase D" evidence="7">
    <location>
        <begin position="26"/>
        <end position="440"/>
    </location>
</feature>
<dbReference type="InterPro" id="IPR025202">
    <property type="entry name" value="PLD-like_dom"/>
</dbReference>
<evidence type="ECO:0000256" key="5">
    <source>
        <dbReference type="ARBA" id="ARBA00022963"/>
    </source>
</evidence>
<organism evidence="9 10">
    <name type="scientific">Streptomyces nymphaeiformis</name>
    <dbReference type="NCBI Taxonomy" id="2663842"/>
    <lineage>
        <taxon>Bacteria</taxon>
        <taxon>Bacillati</taxon>
        <taxon>Actinomycetota</taxon>
        <taxon>Actinomycetes</taxon>
        <taxon>Kitasatosporales</taxon>
        <taxon>Streptomycetaceae</taxon>
        <taxon>Streptomyces</taxon>
    </lineage>
</organism>
<dbReference type="PANTHER" id="PTHR43856">
    <property type="entry name" value="CARDIOLIPIN HYDROLASE"/>
    <property type="match status" value="1"/>
</dbReference>
<keyword evidence="4" id="KW-0378">Hydrolase</keyword>
<evidence type="ECO:0000256" key="6">
    <source>
        <dbReference type="ARBA" id="ARBA00023098"/>
    </source>
</evidence>
<sequence>MRIRHKLRAASLAAALLASALTVSASPVSASPAGADTTGAGTAGATAAAGVTTQAVFNNPVGTATEQRAIVDKQIELISGAPAGSRIRLSYYYLNDATFTNALTAAHDRGVNVQAIFDVKATGYALYDTLAAELGTDTSKPSWVTHCGTARGCIGTLAKGGVDAINHNKFILFTETNGTPRVVMQSSANLHTGRDGYLGWNNALVLTGNDGIYNAYNGYFDDLAAKVPNNNYYDTGRAPVASGNAKIHFYPRAATSDSVFYDDPGEDTVATVLDHVNCFGNSVVGTTDNHRTRIRVAMTIFSRPYLADKLVQLDAQGCYVEVALTHDGSNGLARTSLEKLLAATTNAYNGVITTYYCGKDSTWIHDKYLLIEGNYYGVPDRKIVWTGSHNWSTNSLRQSDETMLQFEDPAVHDAYVANYNKLRAATTHRPANGDAVDATC</sequence>
<evidence type="ECO:0000256" key="7">
    <source>
        <dbReference type="SAM" id="SignalP"/>
    </source>
</evidence>
<accession>A0A7W7U6I3</accession>
<feature type="domain" description="Phospholipase D-like" evidence="8">
    <location>
        <begin position="83"/>
        <end position="221"/>
    </location>
</feature>
<comment type="caution">
    <text evidence="9">The sequence shown here is derived from an EMBL/GenBank/DDBJ whole genome shotgun (WGS) entry which is preliminary data.</text>
</comment>
<comment type="catalytic activity">
    <reaction evidence="1">
        <text>a 1,2-diacyl-sn-glycero-3-phosphocholine + H2O = a 1,2-diacyl-sn-glycero-3-phosphate + choline + H(+)</text>
        <dbReference type="Rhea" id="RHEA:14445"/>
        <dbReference type="ChEBI" id="CHEBI:15354"/>
        <dbReference type="ChEBI" id="CHEBI:15377"/>
        <dbReference type="ChEBI" id="CHEBI:15378"/>
        <dbReference type="ChEBI" id="CHEBI:57643"/>
        <dbReference type="ChEBI" id="CHEBI:58608"/>
        <dbReference type="EC" id="3.1.4.4"/>
    </reaction>
</comment>
<keyword evidence="6" id="KW-0443">Lipid metabolism</keyword>
<protein>
    <recommendedName>
        <fullName evidence="3">phospholipase D</fullName>
        <ecNumber evidence="3">3.1.4.4</ecNumber>
    </recommendedName>
</protein>
<evidence type="ECO:0000256" key="2">
    <source>
        <dbReference type="ARBA" id="ARBA00008664"/>
    </source>
</evidence>
<dbReference type="Proteomes" id="UP000582643">
    <property type="component" value="Unassembled WGS sequence"/>
</dbReference>
<comment type="similarity">
    <text evidence="2">Belongs to the phospholipase D family.</text>
</comment>
<name>A0A7W7U6I3_9ACTN</name>
<dbReference type="EC" id="3.1.4.4" evidence="3"/>
<keyword evidence="10" id="KW-1185">Reference proteome</keyword>
<proteinExistence type="inferred from homology"/>
<evidence type="ECO:0000256" key="1">
    <source>
        <dbReference type="ARBA" id="ARBA00000798"/>
    </source>
</evidence>
<dbReference type="RefSeq" id="WP_184932558.1">
    <property type="nucleotide sequence ID" value="NZ_JACHJY010000011.1"/>
</dbReference>
<dbReference type="Gene3D" id="3.30.870.10">
    <property type="entry name" value="Endonuclease Chain A"/>
    <property type="match status" value="2"/>
</dbReference>
<dbReference type="GO" id="GO:0016891">
    <property type="term" value="F:RNA endonuclease activity producing 5'-phosphomonoesters, hydrolytic mechanism"/>
    <property type="evidence" value="ECO:0007669"/>
    <property type="project" value="TreeGrafter"/>
</dbReference>
<evidence type="ECO:0000313" key="10">
    <source>
        <dbReference type="Proteomes" id="UP000582643"/>
    </source>
</evidence>
<keyword evidence="7" id="KW-0732">Signal</keyword>
<evidence type="ECO:0000313" key="9">
    <source>
        <dbReference type="EMBL" id="MBB4985870.1"/>
    </source>
</evidence>
<gene>
    <name evidence="9" type="ORF">GGE06_006832</name>
</gene>
<feature type="domain" description="Phospholipase D-like" evidence="8">
    <location>
        <begin position="291"/>
        <end position="421"/>
    </location>
</feature>
<dbReference type="EMBL" id="JACHJY010000011">
    <property type="protein sequence ID" value="MBB4985870.1"/>
    <property type="molecule type" value="Genomic_DNA"/>
</dbReference>
<evidence type="ECO:0000259" key="8">
    <source>
        <dbReference type="Pfam" id="PF13091"/>
    </source>
</evidence>
<evidence type="ECO:0000256" key="3">
    <source>
        <dbReference type="ARBA" id="ARBA00012027"/>
    </source>
</evidence>
<dbReference type="Pfam" id="PF13091">
    <property type="entry name" value="PLDc_2"/>
    <property type="match status" value="2"/>
</dbReference>
<dbReference type="GO" id="GO:0004630">
    <property type="term" value="F:phospholipase D activity"/>
    <property type="evidence" value="ECO:0007669"/>
    <property type="project" value="UniProtKB-EC"/>
</dbReference>
<keyword evidence="5" id="KW-0442">Lipid degradation</keyword>
<evidence type="ECO:0000256" key="4">
    <source>
        <dbReference type="ARBA" id="ARBA00022801"/>
    </source>
</evidence>
<feature type="signal peptide" evidence="7">
    <location>
        <begin position="1"/>
        <end position="25"/>
    </location>
</feature>
<reference evidence="9 10" key="1">
    <citation type="submission" date="2020-08" db="EMBL/GenBank/DDBJ databases">
        <title>Genomic Encyclopedia of Type Strains, Phase III (KMG-III): the genomes of soil and plant-associated and newly described type strains.</title>
        <authorList>
            <person name="Whitman W."/>
        </authorList>
    </citation>
    <scope>NUCLEOTIDE SEQUENCE [LARGE SCALE GENOMIC DNA]</scope>
    <source>
        <strain evidence="9 10">SFB5A</strain>
    </source>
</reference>
<dbReference type="SUPFAM" id="SSF56024">
    <property type="entry name" value="Phospholipase D/nuclease"/>
    <property type="match status" value="2"/>
</dbReference>
<dbReference type="InterPro" id="IPR051406">
    <property type="entry name" value="PLD_domain"/>
</dbReference>
<dbReference type="PANTHER" id="PTHR43856:SF1">
    <property type="entry name" value="MITOCHONDRIAL CARDIOLIPIN HYDROLASE"/>
    <property type="match status" value="1"/>
</dbReference>